<dbReference type="Proteomes" id="UP000076643">
    <property type="component" value="Unassembled WGS sequence"/>
</dbReference>
<name>A0A166X8J8_9GAMM</name>
<dbReference type="GO" id="GO:0016020">
    <property type="term" value="C:membrane"/>
    <property type="evidence" value="ECO:0007669"/>
    <property type="project" value="UniProtKB-SubCell"/>
</dbReference>
<protein>
    <recommendedName>
        <fullName evidence="8">Glutathione metabolism protein</fullName>
    </recommendedName>
</protein>
<keyword evidence="7" id="KW-1185">Reference proteome</keyword>
<reference evidence="6 7" key="1">
    <citation type="submission" date="2013-07" db="EMBL/GenBank/DDBJ databases">
        <title>Comparative Genomic and Metabolomic Analysis of Twelve Strains of Pseudoalteromonas luteoviolacea.</title>
        <authorList>
            <person name="Vynne N.G."/>
            <person name="Mansson M."/>
            <person name="Gram L."/>
        </authorList>
    </citation>
    <scope>NUCLEOTIDE SEQUENCE [LARGE SCALE GENOMIC DNA]</scope>
    <source>
        <strain evidence="6 7">DSM 6061</strain>
    </source>
</reference>
<evidence type="ECO:0000256" key="1">
    <source>
        <dbReference type="ARBA" id="ARBA00004370"/>
    </source>
</evidence>
<dbReference type="InterPro" id="IPR001129">
    <property type="entry name" value="Membr-assoc_MAPEG"/>
</dbReference>
<dbReference type="PATRIC" id="fig|1365250.3.peg.1965"/>
<feature type="transmembrane region" description="Helical" evidence="5">
    <location>
        <begin position="43"/>
        <end position="64"/>
    </location>
</feature>
<dbReference type="EMBL" id="AUYB01000098">
    <property type="protein sequence ID" value="KZN39804.1"/>
    <property type="molecule type" value="Genomic_DNA"/>
</dbReference>
<feature type="transmembrane region" description="Helical" evidence="5">
    <location>
        <begin position="70"/>
        <end position="90"/>
    </location>
</feature>
<accession>A0A166X8J8</accession>
<dbReference type="Pfam" id="PF01124">
    <property type="entry name" value="MAPEG"/>
    <property type="match status" value="1"/>
</dbReference>
<dbReference type="Gene3D" id="1.20.120.550">
    <property type="entry name" value="Membrane associated eicosanoid/glutathione metabolism-like domain"/>
    <property type="match status" value="1"/>
</dbReference>
<comment type="subcellular location">
    <subcellularLocation>
        <location evidence="1">Membrane</location>
    </subcellularLocation>
</comment>
<evidence type="ECO:0000313" key="6">
    <source>
        <dbReference type="EMBL" id="KZN39804.1"/>
    </source>
</evidence>
<proteinExistence type="predicted"/>
<dbReference type="InterPro" id="IPR023352">
    <property type="entry name" value="MAPEG-like_dom_sf"/>
</dbReference>
<evidence type="ECO:0000256" key="5">
    <source>
        <dbReference type="SAM" id="Phobius"/>
    </source>
</evidence>
<dbReference type="PANTHER" id="PTHR35814">
    <property type="match status" value="1"/>
</dbReference>
<sequence>MFTGLFAAICTLFYIKLSLDVIKLRRRYKVGIGDAGHSDLITAIRAHANFIEYTPLAVILIFILEYQNVSSVWLIIFASTFLIGRFLHALALNKSYIQTRVIGMLMTFLTLIGLALFNGFLYFS</sequence>
<evidence type="ECO:0000256" key="3">
    <source>
        <dbReference type="ARBA" id="ARBA00022989"/>
    </source>
</evidence>
<dbReference type="PANTHER" id="PTHR35814:SF1">
    <property type="entry name" value="GLUTATHIONE S-TRANSFERASE-RELATED"/>
    <property type="match status" value="1"/>
</dbReference>
<organism evidence="6 7">
    <name type="scientific">Pseudoalteromonas luteoviolacea DSM 6061</name>
    <dbReference type="NCBI Taxonomy" id="1365250"/>
    <lineage>
        <taxon>Bacteria</taxon>
        <taxon>Pseudomonadati</taxon>
        <taxon>Pseudomonadota</taxon>
        <taxon>Gammaproteobacteria</taxon>
        <taxon>Alteromonadales</taxon>
        <taxon>Pseudoalteromonadaceae</taxon>
        <taxon>Pseudoalteromonas</taxon>
    </lineage>
</organism>
<feature type="transmembrane region" description="Helical" evidence="5">
    <location>
        <begin position="102"/>
        <end position="123"/>
    </location>
</feature>
<comment type="caution">
    <text evidence="6">The sequence shown here is derived from an EMBL/GenBank/DDBJ whole genome shotgun (WGS) entry which is preliminary data.</text>
</comment>
<keyword evidence="4 5" id="KW-0472">Membrane</keyword>
<dbReference type="SUPFAM" id="SSF161084">
    <property type="entry name" value="MAPEG domain-like"/>
    <property type="match status" value="1"/>
</dbReference>
<evidence type="ECO:0000256" key="4">
    <source>
        <dbReference type="ARBA" id="ARBA00023136"/>
    </source>
</evidence>
<dbReference type="RefSeq" id="WP_063365106.1">
    <property type="nucleotide sequence ID" value="NZ_AQHB01000023.1"/>
</dbReference>
<dbReference type="AlphaFoldDB" id="A0A166X8J8"/>
<keyword evidence="3 5" id="KW-1133">Transmembrane helix</keyword>
<gene>
    <name evidence="6" type="ORF">N475_13675</name>
</gene>
<feature type="transmembrane region" description="Helical" evidence="5">
    <location>
        <begin position="6"/>
        <end position="22"/>
    </location>
</feature>
<evidence type="ECO:0000313" key="7">
    <source>
        <dbReference type="Proteomes" id="UP000076643"/>
    </source>
</evidence>
<evidence type="ECO:0008006" key="8">
    <source>
        <dbReference type="Google" id="ProtNLM"/>
    </source>
</evidence>
<evidence type="ECO:0000256" key="2">
    <source>
        <dbReference type="ARBA" id="ARBA00022692"/>
    </source>
</evidence>
<keyword evidence="2 5" id="KW-0812">Transmembrane</keyword>